<dbReference type="GO" id="GO:0043165">
    <property type="term" value="P:Gram-negative-bacterium-type cell outer membrane assembly"/>
    <property type="evidence" value="ECO:0007669"/>
    <property type="project" value="InterPro"/>
</dbReference>
<evidence type="ECO:0000256" key="4">
    <source>
        <dbReference type="ARBA" id="ARBA00023237"/>
    </source>
</evidence>
<dbReference type="AlphaFoldDB" id="A0A1G8TCV2"/>
<dbReference type="GO" id="GO:1990351">
    <property type="term" value="C:transporter complex"/>
    <property type="evidence" value="ECO:0007669"/>
    <property type="project" value="TreeGrafter"/>
</dbReference>
<protein>
    <submittedName>
        <fullName evidence="6">LPS-assembly lipoprotein</fullName>
    </submittedName>
</protein>
<dbReference type="GO" id="GO:0001530">
    <property type="term" value="F:lipopolysaccharide binding"/>
    <property type="evidence" value="ECO:0007669"/>
    <property type="project" value="TreeGrafter"/>
</dbReference>
<gene>
    <name evidence="6" type="ORF">SAMN04487954_104246</name>
</gene>
<evidence type="ECO:0000256" key="5">
    <source>
        <dbReference type="ARBA" id="ARBA00023288"/>
    </source>
</evidence>
<keyword evidence="5 6" id="KW-0449">Lipoprotein</keyword>
<keyword evidence="2" id="KW-0472">Membrane</keyword>
<evidence type="ECO:0000256" key="3">
    <source>
        <dbReference type="ARBA" id="ARBA00023139"/>
    </source>
</evidence>
<dbReference type="GO" id="GO:0019867">
    <property type="term" value="C:outer membrane"/>
    <property type="evidence" value="ECO:0007669"/>
    <property type="project" value="InterPro"/>
</dbReference>
<accession>A0A1G8TCV2</accession>
<evidence type="ECO:0000256" key="1">
    <source>
        <dbReference type="ARBA" id="ARBA00022729"/>
    </source>
</evidence>
<keyword evidence="4" id="KW-0998">Cell outer membrane</keyword>
<evidence type="ECO:0000313" key="7">
    <source>
        <dbReference type="Proteomes" id="UP000198525"/>
    </source>
</evidence>
<keyword evidence="1" id="KW-0732">Signal</keyword>
<dbReference type="PANTHER" id="PTHR38098">
    <property type="entry name" value="LPS-ASSEMBLY LIPOPROTEIN LPTE"/>
    <property type="match status" value="1"/>
</dbReference>
<organism evidence="6 7">
    <name type="scientific">Billgrantia gudaonensis</name>
    <dbReference type="NCBI Taxonomy" id="376427"/>
    <lineage>
        <taxon>Bacteria</taxon>
        <taxon>Pseudomonadati</taxon>
        <taxon>Pseudomonadota</taxon>
        <taxon>Gammaproteobacteria</taxon>
        <taxon>Oceanospirillales</taxon>
        <taxon>Halomonadaceae</taxon>
        <taxon>Billgrantia</taxon>
    </lineage>
</organism>
<keyword evidence="7" id="KW-1185">Reference proteome</keyword>
<proteinExistence type="predicted"/>
<dbReference type="RefSeq" id="WP_089684510.1">
    <property type="nucleotide sequence ID" value="NZ_FNES01000004.1"/>
</dbReference>
<keyword evidence="3" id="KW-0564">Palmitate</keyword>
<dbReference type="GO" id="GO:0015920">
    <property type="term" value="P:lipopolysaccharide transport"/>
    <property type="evidence" value="ECO:0007669"/>
    <property type="project" value="TreeGrafter"/>
</dbReference>
<name>A0A1G8TCV2_9GAMM</name>
<dbReference type="PROSITE" id="PS51257">
    <property type="entry name" value="PROKAR_LIPOPROTEIN"/>
    <property type="match status" value="1"/>
</dbReference>
<dbReference type="Pfam" id="PF04390">
    <property type="entry name" value="LptE"/>
    <property type="match status" value="1"/>
</dbReference>
<evidence type="ECO:0000313" key="6">
    <source>
        <dbReference type="EMBL" id="SDJ38510.1"/>
    </source>
</evidence>
<dbReference type="PANTHER" id="PTHR38098:SF1">
    <property type="entry name" value="LPS-ASSEMBLY LIPOPROTEIN LPTE"/>
    <property type="match status" value="1"/>
</dbReference>
<dbReference type="Gene3D" id="3.30.160.150">
    <property type="entry name" value="Lipoprotein like domain"/>
    <property type="match status" value="1"/>
</dbReference>
<dbReference type="EMBL" id="FNES01000004">
    <property type="protein sequence ID" value="SDJ38510.1"/>
    <property type="molecule type" value="Genomic_DNA"/>
</dbReference>
<dbReference type="STRING" id="376427.SAMN04487954_104246"/>
<dbReference type="OrthoDB" id="6182244at2"/>
<dbReference type="Proteomes" id="UP000198525">
    <property type="component" value="Unassembled WGS sequence"/>
</dbReference>
<reference evidence="6 7" key="1">
    <citation type="submission" date="2016-10" db="EMBL/GenBank/DDBJ databases">
        <authorList>
            <person name="de Groot N.N."/>
        </authorList>
    </citation>
    <scope>NUCLEOTIDE SEQUENCE [LARGE SCALE GENOMIC DNA]</scope>
    <source>
        <strain evidence="6 7">CGMCC 1.6133</strain>
    </source>
</reference>
<dbReference type="InterPro" id="IPR007485">
    <property type="entry name" value="LPS_assembly_LptE"/>
</dbReference>
<sequence>MQRRTFLTRVLAGGTALALTGCGFRLRGFGESGTVIDELELAGPESELSRQLAERLRRDGTRLHAQAPWILTLGRPALDERRLSVLDAGSQEHEMVLSLPFSVQRRSDGAFVLPEQMLEVSERFTVSDDNLLAQEEIRREAETALHREAIRQLLERLRGLNRA</sequence>
<evidence type="ECO:0000256" key="2">
    <source>
        <dbReference type="ARBA" id="ARBA00023136"/>
    </source>
</evidence>